<dbReference type="AlphaFoldDB" id="A0AAF1K240"/>
<reference evidence="2 3" key="1">
    <citation type="journal article" date="2018" name="Sci. Rep.">
        <title>Rhizobium tumorigenes sp. nov., a novel plant tumorigenic bacterium isolated from cane gall tumors on thornless blackberry.</title>
        <authorList>
            <person name="Kuzmanovi N."/>
            <person name="Smalla K."/>
            <person name="Gronow S."/>
            <person name="PuBawska J."/>
        </authorList>
    </citation>
    <scope>NUCLEOTIDE SEQUENCE [LARGE SCALE GENOMIC DNA]</scope>
    <source>
        <strain evidence="2 3">1078</strain>
    </source>
</reference>
<dbReference type="SUPFAM" id="SSF88723">
    <property type="entry name" value="PIN domain-like"/>
    <property type="match status" value="1"/>
</dbReference>
<accession>A0AAF1K240</accession>
<dbReference type="CDD" id="cd09872">
    <property type="entry name" value="PIN_Sll0205-like"/>
    <property type="match status" value="1"/>
</dbReference>
<evidence type="ECO:0000313" key="2">
    <source>
        <dbReference type="EMBL" id="WFR94093.1"/>
    </source>
</evidence>
<keyword evidence="3" id="KW-1185">Reference proteome</keyword>
<dbReference type="RefSeq" id="WP_111222793.1">
    <property type="nucleotide sequence ID" value="NZ_CP117255.1"/>
</dbReference>
<feature type="domain" description="PIN" evidence="1">
    <location>
        <begin position="5"/>
        <end position="124"/>
    </location>
</feature>
<name>A0AAF1K240_9HYPH</name>
<dbReference type="Proteomes" id="UP000249499">
    <property type="component" value="Chromosome"/>
</dbReference>
<dbReference type="InterPro" id="IPR041705">
    <property type="entry name" value="PIN_Sll0205"/>
</dbReference>
<dbReference type="Gene3D" id="3.40.50.1010">
    <property type="entry name" value="5'-nuclease"/>
    <property type="match status" value="1"/>
</dbReference>
<organism evidence="2 3">
    <name type="scientific">Rhizobium tumorigenes</name>
    <dbReference type="NCBI Taxonomy" id="2041385"/>
    <lineage>
        <taxon>Bacteria</taxon>
        <taxon>Pseudomonadati</taxon>
        <taxon>Pseudomonadota</taxon>
        <taxon>Alphaproteobacteria</taxon>
        <taxon>Hyphomicrobiales</taxon>
        <taxon>Rhizobiaceae</taxon>
        <taxon>Rhizobium/Agrobacterium group</taxon>
        <taxon>Rhizobium</taxon>
    </lineage>
</organism>
<dbReference type="EMBL" id="CP117255">
    <property type="protein sequence ID" value="WFR94093.1"/>
    <property type="molecule type" value="Genomic_DNA"/>
</dbReference>
<sequence length="147" mass="16292">MSSFLLDTHVWAWSLTGDKRLSPRAVAVIEQTEHIFVSPISLFEIGQKVRIGKWPEMEPFVEELPALLQQQGGEIADLTPAICVNASMMKWGHRDPFDRLLAATAMDSRIAIISADVVFDALDDLGDWIARICKRQTGPIVSSATKS</sequence>
<evidence type="ECO:0000313" key="3">
    <source>
        <dbReference type="Proteomes" id="UP000249499"/>
    </source>
</evidence>
<dbReference type="InterPro" id="IPR052919">
    <property type="entry name" value="TA_system_RNase"/>
</dbReference>
<dbReference type="KEGG" id="rtu:PR017_09540"/>
<dbReference type="PANTHER" id="PTHR36173:SF2">
    <property type="entry name" value="RIBONUCLEASE VAPC16"/>
    <property type="match status" value="1"/>
</dbReference>
<proteinExistence type="predicted"/>
<dbReference type="PANTHER" id="PTHR36173">
    <property type="entry name" value="RIBONUCLEASE VAPC16-RELATED"/>
    <property type="match status" value="1"/>
</dbReference>
<gene>
    <name evidence="2" type="ORF">PR017_09540</name>
</gene>
<dbReference type="InterPro" id="IPR002716">
    <property type="entry name" value="PIN_dom"/>
</dbReference>
<dbReference type="Pfam" id="PF01850">
    <property type="entry name" value="PIN"/>
    <property type="match status" value="1"/>
</dbReference>
<protein>
    <submittedName>
        <fullName evidence="2">Type II toxin-antitoxin system VapC family toxin</fullName>
    </submittedName>
</protein>
<evidence type="ECO:0000259" key="1">
    <source>
        <dbReference type="Pfam" id="PF01850"/>
    </source>
</evidence>
<dbReference type="InterPro" id="IPR029060">
    <property type="entry name" value="PIN-like_dom_sf"/>
</dbReference>
<reference evidence="3" key="2">
    <citation type="journal article" date="2023" name="MicrobiologyOpen">
        <title>Genomics of the tumorigenes clade of the family Rhizobiaceae and description of Rhizobium rhododendri sp. nov.</title>
        <authorList>
            <person name="Kuzmanovic N."/>
            <person name="diCenzo G.C."/>
            <person name="Bunk B."/>
            <person name="Sproeer C."/>
            <person name="Fruehling A."/>
            <person name="Neumann-Schaal M."/>
            <person name="Overmann J."/>
            <person name="Smalla K."/>
        </authorList>
    </citation>
    <scope>NUCLEOTIDE SEQUENCE [LARGE SCALE GENOMIC DNA]</scope>
    <source>
        <strain evidence="3">1078</strain>
    </source>
</reference>